<organism evidence="2 3">
    <name type="scientific">Nephila pilipes</name>
    <name type="common">Giant wood spider</name>
    <name type="synonym">Nephila maculata</name>
    <dbReference type="NCBI Taxonomy" id="299642"/>
    <lineage>
        <taxon>Eukaryota</taxon>
        <taxon>Metazoa</taxon>
        <taxon>Ecdysozoa</taxon>
        <taxon>Arthropoda</taxon>
        <taxon>Chelicerata</taxon>
        <taxon>Arachnida</taxon>
        <taxon>Araneae</taxon>
        <taxon>Araneomorphae</taxon>
        <taxon>Entelegynae</taxon>
        <taxon>Araneoidea</taxon>
        <taxon>Nephilidae</taxon>
        <taxon>Nephila</taxon>
    </lineage>
</organism>
<evidence type="ECO:0000313" key="3">
    <source>
        <dbReference type="Proteomes" id="UP000887013"/>
    </source>
</evidence>
<dbReference type="AlphaFoldDB" id="A0A8X6QAK8"/>
<dbReference type="InterPro" id="IPR000477">
    <property type="entry name" value="RT_dom"/>
</dbReference>
<dbReference type="GO" id="GO:0071897">
    <property type="term" value="P:DNA biosynthetic process"/>
    <property type="evidence" value="ECO:0007669"/>
    <property type="project" value="UniProtKB-ARBA"/>
</dbReference>
<dbReference type="Proteomes" id="UP000887013">
    <property type="component" value="Unassembled WGS sequence"/>
</dbReference>
<evidence type="ECO:0000313" key="2">
    <source>
        <dbReference type="EMBL" id="GFU15024.1"/>
    </source>
</evidence>
<accession>A0A8X6QAK8</accession>
<comment type="caution">
    <text evidence="2">The sequence shown here is derived from an EMBL/GenBank/DDBJ whole genome shotgun (WGS) entry which is preliminary data.</text>
</comment>
<dbReference type="SUPFAM" id="SSF56672">
    <property type="entry name" value="DNA/RNA polymerases"/>
    <property type="match status" value="1"/>
</dbReference>
<dbReference type="InterPro" id="IPR051320">
    <property type="entry name" value="Viral_Replic_Matur_Polypro"/>
</dbReference>
<reference evidence="2" key="1">
    <citation type="submission" date="2020-08" db="EMBL/GenBank/DDBJ databases">
        <title>Multicomponent nature underlies the extraordinary mechanical properties of spider dragline silk.</title>
        <authorList>
            <person name="Kono N."/>
            <person name="Nakamura H."/>
            <person name="Mori M."/>
            <person name="Yoshida Y."/>
            <person name="Ohtoshi R."/>
            <person name="Malay A.D."/>
            <person name="Moran D.A.P."/>
            <person name="Tomita M."/>
            <person name="Numata K."/>
            <person name="Arakawa K."/>
        </authorList>
    </citation>
    <scope>NUCLEOTIDE SEQUENCE</scope>
</reference>
<protein>
    <submittedName>
        <fullName evidence="2">Retrovirus-related Pol polyprotein from transposon 297</fullName>
    </submittedName>
</protein>
<dbReference type="PANTHER" id="PTHR33064">
    <property type="entry name" value="POL PROTEIN"/>
    <property type="match status" value="1"/>
</dbReference>
<sequence>MNGFFVPYFDDVLVASEDGDQQLHYLKQAFQLFEEYSEVLNASKSVLGETSGKCLDHTVTAEGISSIPEIVAAVTNFPKPDNVKEPRRFFAIYNFYRRFILYPARMLAVVNSYLRGTRRNDRTLILRSEN</sequence>
<dbReference type="PANTHER" id="PTHR33064:SF37">
    <property type="entry name" value="RIBONUCLEASE H"/>
    <property type="match status" value="1"/>
</dbReference>
<evidence type="ECO:0000259" key="1">
    <source>
        <dbReference type="PROSITE" id="PS50878"/>
    </source>
</evidence>
<proteinExistence type="predicted"/>
<dbReference type="EMBL" id="BMAW01079365">
    <property type="protein sequence ID" value="GFU15024.1"/>
    <property type="molecule type" value="Genomic_DNA"/>
</dbReference>
<dbReference type="OrthoDB" id="6426130at2759"/>
<dbReference type="InterPro" id="IPR043502">
    <property type="entry name" value="DNA/RNA_pol_sf"/>
</dbReference>
<name>A0A8X6QAK8_NEPPI</name>
<dbReference type="PROSITE" id="PS50878">
    <property type="entry name" value="RT_POL"/>
    <property type="match status" value="1"/>
</dbReference>
<dbReference type="InterPro" id="IPR043128">
    <property type="entry name" value="Rev_trsase/Diguanyl_cyclase"/>
</dbReference>
<keyword evidence="3" id="KW-1185">Reference proteome</keyword>
<dbReference type="Gene3D" id="3.30.70.270">
    <property type="match status" value="2"/>
</dbReference>
<gene>
    <name evidence="2" type="primary">pol_3285</name>
    <name evidence="2" type="ORF">NPIL_94811</name>
</gene>
<feature type="domain" description="Reverse transcriptase" evidence="1">
    <location>
        <begin position="1"/>
        <end position="66"/>
    </location>
</feature>